<name>A0AAN6DMW2_9EURO</name>
<organism evidence="2 3">
    <name type="scientific">Exophiala viscosa</name>
    <dbReference type="NCBI Taxonomy" id="2486360"/>
    <lineage>
        <taxon>Eukaryota</taxon>
        <taxon>Fungi</taxon>
        <taxon>Dikarya</taxon>
        <taxon>Ascomycota</taxon>
        <taxon>Pezizomycotina</taxon>
        <taxon>Eurotiomycetes</taxon>
        <taxon>Chaetothyriomycetidae</taxon>
        <taxon>Chaetothyriales</taxon>
        <taxon>Herpotrichiellaceae</taxon>
        <taxon>Exophiala</taxon>
    </lineage>
</organism>
<evidence type="ECO:0000313" key="2">
    <source>
        <dbReference type="EMBL" id="KAI1608119.1"/>
    </source>
</evidence>
<reference evidence="2" key="1">
    <citation type="journal article" date="2022" name="bioRxiv">
        <title>Deciphering the potential niche of two novel black yeast fungi from a biological soil crust based on their genomes, phenotypes, and melanin regulation.</title>
        <authorList>
            <consortium name="DOE Joint Genome Institute"/>
            <person name="Carr E.C."/>
            <person name="Barton Q."/>
            <person name="Grambo S."/>
            <person name="Sullivan M."/>
            <person name="Renfro C.M."/>
            <person name="Kuo A."/>
            <person name="Pangilinan J."/>
            <person name="Lipzen A."/>
            <person name="Keymanesh K."/>
            <person name="Savage E."/>
            <person name="Barry K."/>
            <person name="Grigoriev I.V."/>
            <person name="Riekhof W.R."/>
            <person name="Harris S.S."/>
        </authorList>
    </citation>
    <scope>NUCLEOTIDE SEQUENCE</scope>
    <source>
        <strain evidence="2">JF 03-4F</strain>
    </source>
</reference>
<protein>
    <submittedName>
        <fullName evidence="2">Uncharacterized protein</fullName>
    </submittedName>
</protein>
<feature type="region of interest" description="Disordered" evidence="1">
    <location>
        <begin position="327"/>
        <end position="364"/>
    </location>
</feature>
<evidence type="ECO:0000256" key="1">
    <source>
        <dbReference type="SAM" id="MobiDB-lite"/>
    </source>
</evidence>
<dbReference type="AlphaFoldDB" id="A0AAN6DMW2"/>
<sequence length="780" mass="84202">MAPEIADSDAESDSHSPVKQMVATGNADGGVDPSQVSLSRYDFDQFLDPTQRLSSNSPSHVNGAPTASELLAGLPSDSSDVLMGKRSSEISPVAQGKKRAHSELQKSSGRLQHDEFAQVSASKRTKTYAHSSKSRGGALKDIDLFNPTGEPSLAASTNSQNIAVQSTDGLSQNLFNSLPNAGPSINLLDHSLSSSTHRLTTSTASMGQYESINLDFRGTNQGLDIHTNPFGSLSQASIVAEGDNSVTIMQTDAQQTMTQQQAIPSISTDELLPHQALSALFQSSPTRPSFVDPSVIMQNDGVGIGPAPIDDFRSGVAMATILEQPEPIDTVVEKPQPKKRGRKPKNPRISSESPAPGALNDMDEFALPDLPHVSRTRQGTVDSVSQASETSATNLSSKKRKSGKSKQVMGEAGQEAPAEESPVKQPTSELHLSDEAMIGLPKDNYKPRPSRSRSKKVAEEEAVSVHETEQQTPARNEIVDFEEPAVQTPAGGSAKSSTKKGRKSKVKRAKTSAAALLKKAEPMLSEGEEDVVWMDTKPTPVKLDLPPDLSVLKKETELMENHESTEGKETQGLNTFVNETESKVTVEIPTEVKDVEVAPKKRGRKPKKLQPLPQVEVQEDKEEEMEEARPALADKSTNLTSDHQRENVYREPKAPTMSPLSEAPSRLASPEKENVLQMAVVVTPSKGSIADEGPMTHSPIKASNSSSGKKTTYRVGLSRRQHIPSLLRKVQRDKAPPKIVVRKEKEKKKKGVDNGSDDEKDGLAGGEMRGADGMLVEWDF</sequence>
<keyword evidence="3" id="KW-1185">Reference proteome</keyword>
<feature type="compositionally biased region" description="Basic residues" evidence="1">
    <location>
        <begin position="497"/>
        <end position="510"/>
    </location>
</feature>
<proteinExistence type="predicted"/>
<feature type="compositionally biased region" description="Basic residues" evidence="1">
    <location>
        <begin position="337"/>
        <end position="346"/>
    </location>
</feature>
<gene>
    <name evidence="2" type="ORF">EDD36DRAFT_448699</name>
</gene>
<dbReference type="EMBL" id="MU404364">
    <property type="protein sequence ID" value="KAI1608119.1"/>
    <property type="molecule type" value="Genomic_DNA"/>
</dbReference>
<comment type="caution">
    <text evidence="2">The sequence shown here is derived from an EMBL/GenBank/DDBJ whole genome shotgun (WGS) entry which is preliminary data.</text>
</comment>
<feature type="region of interest" description="Disordered" evidence="1">
    <location>
        <begin position="597"/>
        <end position="672"/>
    </location>
</feature>
<feature type="compositionally biased region" description="Basic and acidic residues" evidence="1">
    <location>
        <begin position="642"/>
        <end position="653"/>
    </location>
</feature>
<feature type="compositionally biased region" description="Acidic residues" evidence="1">
    <location>
        <begin position="617"/>
        <end position="626"/>
    </location>
</feature>
<feature type="compositionally biased region" description="Polar residues" evidence="1">
    <location>
        <begin position="701"/>
        <end position="710"/>
    </location>
</feature>
<feature type="compositionally biased region" description="Polar residues" evidence="1">
    <location>
        <begin position="51"/>
        <end position="60"/>
    </location>
</feature>
<feature type="compositionally biased region" description="Polar residues" evidence="1">
    <location>
        <begin position="376"/>
        <end position="395"/>
    </location>
</feature>
<feature type="region of interest" description="Disordered" evidence="1">
    <location>
        <begin position="376"/>
        <end position="531"/>
    </location>
</feature>
<feature type="region of interest" description="Disordered" evidence="1">
    <location>
        <begin position="687"/>
        <end position="768"/>
    </location>
</feature>
<feature type="compositionally biased region" description="Basic and acidic residues" evidence="1">
    <location>
        <begin position="456"/>
        <end position="469"/>
    </location>
</feature>
<feature type="compositionally biased region" description="Basic and acidic residues" evidence="1">
    <location>
        <begin position="730"/>
        <end position="744"/>
    </location>
</feature>
<accession>A0AAN6DMW2</accession>
<dbReference type="Proteomes" id="UP001203852">
    <property type="component" value="Unassembled WGS sequence"/>
</dbReference>
<evidence type="ECO:0000313" key="3">
    <source>
        <dbReference type="Proteomes" id="UP001203852"/>
    </source>
</evidence>
<feature type="compositionally biased region" description="Acidic residues" evidence="1">
    <location>
        <begin position="1"/>
        <end position="11"/>
    </location>
</feature>
<feature type="region of interest" description="Disordered" evidence="1">
    <location>
        <begin position="1"/>
        <end position="112"/>
    </location>
</feature>